<organism evidence="1 2">
    <name type="scientific">Ectopseudomonas mendocina</name>
    <name type="common">Pseudomonas mendocina</name>
    <dbReference type="NCBI Taxonomy" id="300"/>
    <lineage>
        <taxon>Bacteria</taxon>
        <taxon>Pseudomonadati</taxon>
        <taxon>Pseudomonadota</taxon>
        <taxon>Gammaproteobacteria</taxon>
        <taxon>Pseudomonadales</taxon>
        <taxon>Pseudomonadaceae</taxon>
        <taxon>Ectopseudomonas</taxon>
    </lineage>
</organism>
<accession>A0A2R3QNE8</accession>
<dbReference type="Proteomes" id="UP000238327">
    <property type="component" value="Chromosome"/>
</dbReference>
<gene>
    <name evidence="1" type="ORF">C7A17_11185</name>
</gene>
<protein>
    <submittedName>
        <fullName evidence="1">Uncharacterized protein</fullName>
    </submittedName>
</protein>
<sequence length="73" mass="8162">MQCFATVFKVPSLSITIDLLFTPLLGLPLIGQMCFAHQLAFDLEYRIQVGAMSPFQGSVEQPLSVANRWWQCG</sequence>
<dbReference type="EMBL" id="CP027657">
    <property type="protein sequence ID" value="AVO53311.1"/>
    <property type="molecule type" value="Genomic_DNA"/>
</dbReference>
<dbReference type="AlphaFoldDB" id="A0A2R3QNE8"/>
<name>A0A2R3QNE8_ECTME</name>
<proteinExistence type="predicted"/>
<evidence type="ECO:0000313" key="1">
    <source>
        <dbReference type="EMBL" id="AVO53311.1"/>
    </source>
</evidence>
<reference evidence="1 2" key="1">
    <citation type="submission" date="2018-03" db="EMBL/GenBank/DDBJ databases">
        <title>Complete genome sequence and methylome analysis of Pseudomonas mendocina NEB 698.</title>
        <authorList>
            <person name="Morgan R.D."/>
        </authorList>
    </citation>
    <scope>NUCLEOTIDE SEQUENCE [LARGE SCALE GENOMIC DNA]</scope>
    <source>
        <strain evidence="1 2">NEB698</strain>
    </source>
</reference>
<evidence type="ECO:0000313" key="2">
    <source>
        <dbReference type="Proteomes" id="UP000238327"/>
    </source>
</evidence>